<evidence type="ECO:0000259" key="16">
    <source>
        <dbReference type="Pfam" id="PF02706"/>
    </source>
</evidence>
<dbReference type="InterPro" id="IPR050445">
    <property type="entry name" value="Bact_polysacc_biosynth/exp"/>
</dbReference>
<evidence type="ECO:0000256" key="2">
    <source>
        <dbReference type="ARBA" id="ARBA00006683"/>
    </source>
</evidence>
<organism evidence="18 19">
    <name type="scientific">Nonomuraea indica</name>
    <dbReference type="NCBI Taxonomy" id="1581193"/>
    <lineage>
        <taxon>Bacteria</taxon>
        <taxon>Bacillati</taxon>
        <taxon>Actinomycetota</taxon>
        <taxon>Actinomycetes</taxon>
        <taxon>Streptosporangiales</taxon>
        <taxon>Streptosporangiaceae</taxon>
        <taxon>Nonomuraea</taxon>
    </lineage>
</organism>
<feature type="domain" description="Polysaccharide chain length determinant N-terminal" evidence="16">
    <location>
        <begin position="1"/>
        <end position="87"/>
    </location>
</feature>
<evidence type="ECO:0000256" key="15">
    <source>
        <dbReference type="SAM" id="Phobius"/>
    </source>
</evidence>
<dbReference type="Gene3D" id="3.40.50.300">
    <property type="entry name" value="P-loop containing nucleotide triphosphate hydrolases"/>
    <property type="match status" value="1"/>
</dbReference>
<sequence>MDLLYYVRLARRNWLLILLSLVIGVTAAVMVTANTPPTYVASTSMLVSGHDKEGSLSTAYQAGMLSAQRVQSYATLLSSRRLVSEVVAPEDVRRVQGNITAEVVPGTVLLRASVTDTDPARAAQLANTLGARFTDLIDRIERPTPKSHSTIKITVVDQAEVPQAPVSPRPTMNVLFGVLISLLVALAALVLRDRLDTTVKSSHTLQQTSGSSTLGIIGYERDARRNPLIVRRKGRSSRAEAFRSLRTNLQFIGVDRQPKSLVITSCLPNEGKSSTSSNLAITLAQAGWRVILVDGDLRRPRIPDYLGIEGGVGLTDVLIGRARLGEVVQTWGEPRLHVLPSGQIPPNPSELLASQGMRQLLDQLTAEYDMVIIDAPPLLPVTDAATLSAVCDGTMLVARYGKTRQEHIQRGTELLASINARVVGTVLNFVPAKASRYDGYGYGYGYDSAPEDVPPVKAPAAV</sequence>
<keyword evidence="5" id="KW-0997">Cell inner membrane</keyword>
<dbReference type="GO" id="GO:0004715">
    <property type="term" value="F:non-membrane spanning protein tyrosine kinase activity"/>
    <property type="evidence" value="ECO:0007669"/>
    <property type="project" value="UniProtKB-EC"/>
</dbReference>
<keyword evidence="11 15" id="KW-1133">Transmembrane helix</keyword>
<evidence type="ECO:0000256" key="1">
    <source>
        <dbReference type="ARBA" id="ARBA00004429"/>
    </source>
</evidence>
<evidence type="ECO:0000256" key="6">
    <source>
        <dbReference type="ARBA" id="ARBA00022679"/>
    </source>
</evidence>
<dbReference type="EC" id="2.7.10.2" evidence="18"/>
<keyword evidence="19" id="KW-1185">Reference proteome</keyword>
<comment type="similarity">
    <text evidence="2">Belongs to the CpsC/CapA family.</text>
</comment>
<comment type="subcellular location">
    <subcellularLocation>
        <location evidence="1">Cell inner membrane</location>
        <topology evidence="1">Multi-pass membrane protein</topology>
    </subcellularLocation>
</comment>
<feature type="transmembrane region" description="Helical" evidence="15">
    <location>
        <begin position="172"/>
        <end position="191"/>
    </location>
</feature>
<gene>
    <name evidence="18" type="ORF">ACIBP5_25405</name>
</gene>
<protein>
    <submittedName>
        <fullName evidence="18">Polysaccharide biosynthesis tyrosine autokinase</fullName>
        <ecNumber evidence="18">2.7.10.2</ecNumber>
    </submittedName>
</protein>
<dbReference type="EMBL" id="JBITMB010000006">
    <property type="protein sequence ID" value="MFI7443320.1"/>
    <property type="molecule type" value="Genomic_DNA"/>
</dbReference>
<dbReference type="InterPro" id="IPR003856">
    <property type="entry name" value="LPS_length_determ_N"/>
</dbReference>
<dbReference type="SUPFAM" id="SSF52540">
    <property type="entry name" value="P-loop containing nucleoside triphosphate hydrolases"/>
    <property type="match status" value="1"/>
</dbReference>
<dbReference type="Pfam" id="PF02706">
    <property type="entry name" value="Wzz"/>
    <property type="match status" value="1"/>
</dbReference>
<evidence type="ECO:0000256" key="13">
    <source>
        <dbReference type="ARBA" id="ARBA00023137"/>
    </source>
</evidence>
<evidence type="ECO:0000259" key="17">
    <source>
        <dbReference type="Pfam" id="PF13614"/>
    </source>
</evidence>
<keyword evidence="8" id="KW-0547">Nucleotide-binding</keyword>
<evidence type="ECO:0000256" key="5">
    <source>
        <dbReference type="ARBA" id="ARBA00022519"/>
    </source>
</evidence>
<dbReference type="Proteomes" id="UP001612928">
    <property type="component" value="Unassembled WGS sequence"/>
</dbReference>
<evidence type="ECO:0000256" key="10">
    <source>
        <dbReference type="ARBA" id="ARBA00022840"/>
    </source>
</evidence>
<reference evidence="18 19" key="1">
    <citation type="submission" date="2024-10" db="EMBL/GenBank/DDBJ databases">
        <title>The Natural Products Discovery Center: Release of the First 8490 Sequenced Strains for Exploring Actinobacteria Biosynthetic Diversity.</title>
        <authorList>
            <person name="Kalkreuter E."/>
            <person name="Kautsar S.A."/>
            <person name="Yang D."/>
            <person name="Bader C.D."/>
            <person name="Teijaro C.N."/>
            <person name="Fluegel L."/>
            <person name="Davis C.M."/>
            <person name="Simpson J.R."/>
            <person name="Lauterbach L."/>
            <person name="Steele A.D."/>
            <person name="Gui C."/>
            <person name="Meng S."/>
            <person name="Li G."/>
            <person name="Viehrig K."/>
            <person name="Ye F."/>
            <person name="Su P."/>
            <person name="Kiefer A.F."/>
            <person name="Nichols A."/>
            <person name="Cepeda A.J."/>
            <person name="Yan W."/>
            <person name="Fan B."/>
            <person name="Jiang Y."/>
            <person name="Adhikari A."/>
            <person name="Zheng C.-J."/>
            <person name="Schuster L."/>
            <person name="Cowan T.M."/>
            <person name="Smanski M.J."/>
            <person name="Chevrette M.G."/>
            <person name="De Carvalho L.P.S."/>
            <person name="Shen B."/>
        </authorList>
    </citation>
    <scope>NUCLEOTIDE SEQUENCE [LARGE SCALE GENOMIC DNA]</scope>
    <source>
        <strain evidence="18 19">NPDC049503</strain>
    </source>
</reference>
<keyword evidence="13" id="KW-0829">Tyrosine-protein kinase</keyword>
<keyword evidence="7 15" id="KW-0812">Transmembrane</keyword>
<keyword evidence="4" id="KW-1003">Cell membrane</keyword>
<proteinExistence type="inferred from homology"/>
<keyword evidence="6 18" id="KW-0808">Transferase</keyword>
<comment type="similarity">
    <text evidence="3">Belongs to the etk/wzc family.</text>
</comment>
<evidence type="ECO:0000256" key="12">
    <source>
        <dbReference type="ARBA" id="ARBA00023136"/>
    </source>
</evidence>
<name>A0ABW8A9L4_9ACTN</name>
<dbReference type="NCBIfam" id="TIGR01007">
    <property type="entry name" value="eps_fam"/>
    <property type="match status" value="1"/>
</dbReference>
<keyword evidence="10" id="KW-0067">ATP-binding</keyword>
<evidence type="ECO:0000256" key="8">
    <source>
        <dbReference type="ARBA" id="ARBA00022741"/>
    </source>
</evidence>
<evidence type="ECO:0000313" key="19">
    <source>
        <dbReference type="Proteomes" id="UP001612928"/>
    </source>
</evidence>
<evidence type="ECO:0000256" key="7">
    <source>
        <dbReference type="ARBA" id="ARBA00022692"/>
    </source>
</evidence>
<comment type="catalytic activity">
    <reaction evidence="14">
        <text>L-tyrosyl-[protein] + ATP = O-phospho-L-tyrosyl-[protein] + ADP + H(+)</text>
        <dbReference type="Rhea" id="RHEA:10596"/>
        <dbReference type="Rhea" id="RHEA-COMP:10136"/>
        <dbReference type="Rhea" id="RHEA-COMP:20101"/>
        <dbReference type="ChEBI" id="CHEBI:15378"/>
        <dbReference type="ChEBI" id="CHEBI:30616"/>
        <dbReference type="ChEBI" id="CHEBI:46858"/>
        <dbReference type="ChEBI" id="CHEBI:61978"/>
        <dbReference type="ChEBI" id="CHEBI:456216"/>
    </reaction>
</comment>
<feature type="domain" description="AAA" evidence="17">
    <location>
        <begin position="271"/>
        <end position="388"/>
    </location>
</feature>
<dbReference type="CDD" id="cd05387">
    <property type="entry name" value="BY-kinase"/>
    <property type="match status" value="1"/>
</dbReference>
<keyword evidence="9" id="KW-0418">Kinase</keyword>
<dbReference type="InterPro" id="IPR027417">
    <property type="entry name" value="P-loop_NTPase"/>
</dbReference>
<evidence type="ECO:0000256" key="3">
    <source>
        <dbReference type="ARBA" id="ARBA00008883"/>
    </source>
</evidence>
<dbReference type="PANTHER" id="PTHR32309:SF31">
    <property type="entry name" value="CAPSULAR EXOPOLYSACCHARIDE FAMILY"/>
    <property type="match status" value="1"/>
</dbReference>
<keyword evidence="12 15" id="KW-0472">Membrane</keyword>
<evidence type="ECO:0000256" key="9">
    <source>
        <dbReference type="ARBA" id="ARBA00022777"/>
    </source>
</evidence>
<evidence type="ECO:0000256" key="11">
    <source>
        <dbReference type="ARBA" id="ARBA00022989"/>
    </source>
</evidence>
<evidence type="ECO:0000313" key="18">
    <source>
        <dbReference type="EMBL" id="MFI7443320.1"/>
    </source>
</evidence>
<dbReference type="InterPro" id="IPR005702">
    <property type="entry name" value="Wzc-like_C"/>
</dbReference>
<accession>A0ABW8A9L4</accession>
<evidence type="ECO:0000256" key="4">
    <source>
        <dbReference type="ARBA" id="ARBA00022475"/>
    </source>
</evidence>
<evidence type="ECO:0000256" key="14">
    <source>
        <dbReference type="ARBA" id="ARBA00053015"/>
    </source>
</evidence>
<comment type="caution">
    <text evidence="18">The sequence shown here is derived from an EMBL/GenBank/DDBJ whole genome shotgun (WGS) entry which is preliminary data.</text>
</comment>
<dbReference type="RefSeq" id="WP_397023469.1">
    <property type="nucleotide sequence ID" value="NZ_JBITMB010000006.1"/>
</dbReference>
<dbReference type="PANTHER" id="PTHR32309">
    <property type="entry name" value="TYROSINE-PROTEIN KINASE"/>
    <property type="match status" value="1"/>
</dbReference>
<dbReference type="InterPro" id="IPR025669">
    <property type="entry name" value="AAA_dom"/>
</dbReference>
<dbReference type="Pfam" id="PF13614">
    <property type="entry name" value="AAA_31"/>
    <property type="match status" value="1"/>
</dbReference>